<dbReference type="Proteomes" id="UP000184268">
    <property type="component" value="Unassembled WGS sequence"/>
</dbReference>
<keyword evidence="3" id="KW-1185">Reference proteome</keyword>
<dbReference type="OrthoDB" id="2380306at2"/>
<feature type="domain" description="N-acetyltransferase" evidence="1">
    <location>
        <begin position="1"/>
        <end position="155"/>
    </location>
</feature>
<dbReference type="InterPro" id="IPR000182">
    <property type="entry name" value="GNAT_dom"/>
</dbReference>
<keyword evidence="2" id="KW-0808">Transferase</keyword>
<proteinExistence type="predicted"/>
<dbReference type="SUPFAM" id="SSF55729">
    <property type="entry name" value="Acyl-CoA N-acyltransferases (Nat)"/>
    <property type="match status" value="1"/>
</dbReference>
<dbReference type="GO" id="GO:0016747">
    <property type="term" value="F:acyltransferase activity, transferring groups other than amino-acyl groups"/>
    <property type="evidence" value="ECO:0007669"/>
    <property type="project" value="InterPro"/>
</dbReference>
<dbReference type="Pfam" id="PF13673">
    <property type="entry name" value="Acetyltransf_10"/>
    <property type="match status" value="1"/>
</dbReference>
<protein>
    <submittedName>
        <fullName evidence="2">Predicted N-acetyltransferase YhbS</fullName>
    </submittedName>
</protein>
<dbReference type="AlphaFoldDB" id="A0A1M5MQ98"/>
<evidence type="ECO:0000313" key="2">
    <source>
        <dbReference type="EMBL" id="SHG78953.1"/>
    </source>
</evidence>
<gene>
    <name evidence="2" type="ORF">SAMN02745129_0716</name>
</gene>
<dbReference type="PROSITE" id="PS51186">
    <property type="entry name" value="GNAT"/>
    <property type="match status" value="1"/>
</dbReference>
<dbReference type="RefSeq" id="WP_067654079.1">
    <property type="nucleotide sequence ID" value="NZ_FQXG01000001.1"/>
</dbReference>
<dbReference type="InterPro" id="IPR016181">
    <property type="entry name" value="Acyl_CoA_acyltransferase"/>
</dbReference>
<dbReference type="STRING" id="299255.SAMN02745129_0716"/>
<organism evidence="2 3">
    <name type="scientific">Ferrimonas marina</name>
    <dbReference type="NCBI Taxonomy" id="299255"/>
    <lineage>
        <taxon>Bacteria</taxon>
        <taxon>Pseudomonadati</taxon>
        <taxon>Pseudomonadota</taxon>
        <taxon>Gammaproteobacteria</taxon>
        <taxon>Alteromonadales</taxon>
        <taxon>Ferrimonadaceae</taxon>
        <taxon>Ferrimonas</taxon>
    </lineage>
</organism>
<reference evidence="3" key="1">
    <citation type="submission" date="2016-11" db="EMBL/GenBank/DDBJ databases">
        <authorList>
            <person name="Varghese N."/>
            <person name="Submissions S."/>
        </authorList>
    </citation>
    <scope>NUCLEOTIDE SEQUENCE [LARGE SCALE GENOMIC DNA]</scope>
    <source>
        <strain evidence="3">DSM 16917</strain>
    </source>
</reference>
<dbReference type="EMBL" id="FQXG01000001">
    <property type="protein sequence ID" value="SHG78953.1"/>
    <property type="molecule type" value="Genomic_DNA"/>
</dbReference>
<evidence type="ECO:0000313" key="3">
    <source>
        <dbReference type="Proteomes" id="UP000184268"/>
    </source>
</evidence>
<accession>A0A1M5MQ98</accession>
<dbReference type="Gene3D" id="3.40.630.30">
    <property type="match status" value="1"/>
</dbReference>
<name>A0A1M5MQ98_9GAMM</name>
<sequence length="157" mass="17339">MHSETYSTQYRDACLALFDSNVGKYFAPSERADFIEFLDNQAAQGHYLVFIESGKVVACGGVAASDDSEDATKPAHSAFCWGMVRHDLHGKGLGSELTQQRLDLVVKLGLPSQVRMETSQHTEGFYARFGFEAVEREKDGFAPGIDKVVMTMELANH</sequence>
<evidence type="ECO:0000259" key="1">
    <source>
        <dbReference type="PROSITE" id="PS51186"/>
    </source>
</evidence>